<feature type="region of interest" description="Disordered" evidence="1">
    <location>
        <begin position="65"/>
        <end position="87"/>
    </location>
</feature>
<keyword evidence="3" id="KW-1185">Reference proteome</keyword>
<accession>A0A836KRS5</accession>
<reference evidence="2 3" key="1">
    <citation type="submission" date="2021-02" db="EMBL/GenBank/DDBJ databases">
        <title>Leishmania (Mundinia) enrietti genome sequencing and assembly.</title>
        <authorList>
            <person name="Almutairi H."/>
            <person name="Gatherer D."/>
        </authorList>
    </citation>
    <scope>NUCLEOTIDE SEQUENCE [LARGE SCALE GENOMIC DNA]</scope>
    <source>
        <strain evidence="2">CUR178</strain>
    </source>
</reference>
<evidence type="ECO:0000313" key="3">
    <source>
        <dbReference type="Proteomes" id="UP000674179"/>
    </source>
</evidence>
<comment type="caution">
    <text evidence="2">The sequence shown here is derived from an EMBL/GenBank/DDBJ whole genome shotgun (WGS) entry which is preliminary data.</text>
</comment>
<evidence type="ECO:0000313" key="2">
    <source>
        <dbReference type="EMBL" id="KAG5483217.1"/>
    </source>
</evidence>
<proteinExistence type="predicted"/>
<dbReference type="RefSeq" id="XP_067694572.1">
    <property type="nucleotide sequence ID" value="XM_067836495.1"/>
</dbReference>
<dbReference type="EMBL" id="JAFHKP010000014">
    <property type="protein sequence ID" value="KAG5483217.1"/>
    <property type="molecule type" value="Genomic_DNA"/>
</dbReference>
<feature type="region of interest" description="Disordered" evidence="1">
    <location>
        <begin position="1"/>
        <end position="24"/>
    </location>
</feature>
<sequence length="87" mass="9019">MGTGLPPRSGKDATTSGSGVGERDMGCGRLPWGECWPSVQRTGAGLECCTRDAVLHSSVVCPGRMRGRGTASGGAPWPEIAKSCRRT</sequence>
<dbReference type="AlphaFoldDB" id="A0A836KRS5"/>
<dbReference type="KEGG" id="lenr:94172005"/>
<gene>
    <name evidence="2" type="ORF">CUR178_04796</name>
</gene>
<organism evidence="2 3">
    <name type="scientific">Leishmania enriettii</name>
    <dbReference type="NCBI Taxonomy" id="5663"/>
    <lineage>
        <taxon>Eukaryota</taxon>
        <taxon>Discoba</taxon>
        <taxon>Euglenozoa</taxon>
        <taxon>Kinetoplastea</taxon>
        <taxon>Metakinetoplastina</taxon>
        <taxon>Trypanosomatida</taxon>
        <taxon>Trypanosomatidae</taxon>
        <taxon>Leishmaniinae</taxon>
        <taxon>Leishmania</taxon>
    </lineage>
</organism>
<name>A0A836KRS5_LEIEN</name>
<evidence type="ECO:0000256" key="1">
    <source>
        <dbReference type="SAM" id="MobiDB-lite"/>
    </source>
</evidence>
<protein>
    <submittedName>
        <fullName evidence="2">Uncharacterized protein</fullName>
    </submittedName>
</protein>
<dbReference type="GeneID" id="94172005"/>
<dbReference type="Proteomes" id="UP000674179">
    <property type="component" value="Chromosome 14"/>
</dbReference>